<evidence type="ECO:0000313" key="3">
    <source>
        <dbReference type="Proteomes" id="UP001596104"/>
    </source>
</evidence>
<protein>
    <recommendedName>
        <fullName evidence="4">Transposase</fullName>
    </recommendedName>
</protein>
<feature type="region of interest" description="Disordered" evidence="1">
    <location>
        <begin position="40"/>
        <end position="78"/>
    </location>
</feature>
<dbReference type="RefSeq" id="WP_377007461.1">
    <property type="nucleotide sequence ID" value="NZ_JBHSLV010000013.1"/>
</dbReference>
<proteinExistence type="predicted"/>
<keyword evidence="3" id="KW-1185">Reference proteome</keyword>
<name>A0ABW0H8D2_9HYPH</name>
<gene>
    <name evidence="2" type="ORF">ACFPPC_08335</name>
</gene>
<evidence type="ECO:0000313" key="2">
    <source>
        <dbReference type="EMBL" id="MFC5392642.1"/>
    </source>
</evidence>
<accession>A0ABW0H8D2</accession>
<dbReference type="EMBL" id="JBHSLV010000013">
    <property type="protein sequence ID" value="MFC5392642.1"/>
    <property type="molecule type" value="Genomic_DNA"/>
</dbReference>
<evidence type="ECO:0000256" key="1">
    <source>
        <dbReference type="SAM" id="MobiDB-lite"/>
    </source>
</evidence>
<comment type="caution">
    <text evidence="2">The sequence shown here is derived from an EMBL/GenBank/DDBJ whole genome shotgun (WGS) entry which is preliminary data.</text>
</comment>
<organism evidence="2 3">
    <name type="scientific">Bosea vestrisii</name>
    <dbReference type="NCBI Taxonomy" id="151416"/>
    <lineage>
        <taxon>Bacteria</taxon>
        <taxon>Pseudomonadati</taxon>
        <taxon>Pseudomonadota</taxon>
        <taxon>Alphaproteobacteria</taxon>
        <taxon>Hyphomicrobiales</taxon>
        <taxon>Boseaceae</taxon>
        <taxon>Bosea</taxon>
    </lineage>
</organism>
<reference evidence="3" key="1">
    <citation type="journal article" date="2019" name="Int. J. Syst. Evol. Microbiol.">
        <title>The Global Catalogue of Microorganisms (GCM) 10K type strain sequencing project: providing services to taxonomists for standard genome sequencing and annotation.</title>
        <authorList>
            <consortium name="The Broad Institute Genomics Platform"/>
            <consortium name="The Broad Institute Genome Sequencing Center for Infectious Disease"/>
            <person name="Wu L."/>
            <person name="Ma J."/>
        </authorList>
    </citation>
    <scope>NUCLEOTIDE SEQUENCE [LARGE SCALE GENOMIC DNA]</scope>
    <source>
        <strain evidence="3">CGMCC 1.16326</strain>
    </source>
</reference>
<dbReference type="Proteomes" id="UP001596104">
    <property type="component" value="Unassembled WGS sequence"/>
</dbReference>
<sequence>MAKGEDRKLTESEWGRLKETPRNPVRWRWADIEFYRRPSKGSAMKRSYRGERRNQMFGRHPKGVPKTAVQDRASAGTA</sequence>
<evidence type="ECO:0008006" key="4">
    <source>
        <dbReference type="Google" id="ProtNLM"/>
    </source>
</evidence>